<gene>
    <name evidence="2" type="ORF">AGERDE_LOCUS8657</name>
</gene>
<dbReference type="Proteomes" id="UP000789831">
    <property type="component" value="Unassembled WGS sequence"/>
</dbReference>
<feature type="compositionally biased region" description="Polar residues" evidence="1">
    <location>
        <begin position="133"/>
        <end position="146"/>
    </location>
</feature>
<dbReference type="AlphaFoldDB" id="A0A9N9C623"/>
<accession>A0A9N9C623</accession>
<evidence type="ECO:0000313" key="2">
    <source>
        <dbReference type="EMBL" id="CAG8592051.1"/>
    </source>
</evidence>
<organism evidence="2 3">
    <name type="scientific">Ambispora gerdemannii</name>
    <dbReference type="NCBI Taxonomy" id="144530"/>
    <lineage>
        <taxon>Eukaryota</taxon>
        <taxon>Fungi</taxon>
        <taxon>Fungi incertae sedis</taxon>
        <taxon>Mucoromycota</taxon>
        <taxon>Glomeromycotina</taxon>
        <taxon>Glomeromycetes</taxon>
        <taxon>Archaeosporales</taxon>
        <taxon>Ambisporaceae</taxon>
        <taxon>Ambispora</taxon>
    </lineage>
</organism>
<reference evidence="2" key="1">
    <citation type="submission" date="2021-06" db="EMBL/GenBank/DDBJ databases">
        <authorList>
            <person name="Kallberg Y."/>
            <person name="Tangrot J."/>
            <person name="Rosling A."/>
        </authorList>
    </citation>
    <scope>NUCLEOTIDE SEQUENCE</scope>
    <source>
        <strain evidence="2">MT106</strain>
    </source>
</reference>
<sequence length="146" mass="16556">MKRLVRNESLRTDHLHSDLPTSGHIIIVSSQVAGTIPFKLNNHELGLQNDHKESNQINGQNYRSMKRLVRKRIIENRSFTLGPAPRAATSFSYHPNGHIILVSSHVVGTIPFKLNNHELGLRAGLQNDHKESNQINGQNYHSMKRL</sequence>
<feature type="non-terminal residue" evidence="2">
    <location>
        <position position="1"/>
    </location>
</feature>
<proteinExistence type="predicted"/>
<feature type="region of interest" description="Disordered" evidence="1">
    <location>
        <begin position="127"/>
        <end position="146"/>
    </location>
</feature>
<comment type="caution">
    <text evidence="2">The sequence shown here is derived from an EMBL/GenBank/DDBJ whole genome shotgun (WGS) entry which is preliminary data.</text>
</comment>
<name>A0A9N9C623_9GLOM</name>
<evidence type="ECO:0000256" key="1">
    <source>
        <dbReference type="SAM" id="MobiDB-lite"/>
    </source>
</evidence>
<keyword evidence="3" id="KW-1185">Reference proteome</keyword>
<protein>
    <submittedName>
        <fullName evidence="2">11244_t:CDS:1</fullName>
    </submittedName>
</protein>
<dbReference type="EMBL" id="CAJVPL010001902">
    <property type="protein sequence ID" value="CAG8592051.1"/>
    <property type="molecule type" value="Genomic_DNA"/>
</dbReference>
<evidence type="ECO:0000313" key="3">
    <source>
        <dbReference type="Proteomes" id="UP000789831"/>
    </source>
</evidence>